<keyword evidence="2" id="KW-0732">Signal</keyword>
<feature type="compositionally biased region" description="Polar residues" evidence="1">
    <location>
        <begin position="38"/>
        <end position="56"/>
    </location>
</feature>
<evidence type="ECO:0000313" key="4">
    <source>
        <dbReference type="Proteomes" id="UP000317316"/>
    </source>
</evidence>
<reference evidence="3 4" key="1">
    <citation type="submission" date="2019-05" db="EMBL/GenBank/DDBJ databases">
        <title>Psychrobacillus vulpis sp. nov., a new species isolated from feces of a red fox that inhabits in The Tablas de Daimiel Natural Park, Albacete, Spain.</title>
        <authorList>
            <person name="Rodriguez M."/>
            <person name="Reina J.C."/>
            <person name="Bejar V."/>
            <person name="Llamas I."/>
        </authorList>
    </citation>
    <scope>NUCLEOTIDE SEQUENCE [LARGE SCALE GENOMIC DNA]</scope>
    <source>
        <strain evidence="3 4">NEAU-3TGS17</strain>
    </source>
</reference>
<sequence>MNLKKYTIFTLSLLTSFLLLGACGNTNKEEEENVPDGTVTNPQQSETIDESQTTENQENEFGFQSFNLHIDTVENKDSVLVEYNVNQADTDVKYTNVQQTADLQGDSAYALLQPIFMELHLTKEMSDEEVIEKVTSQFGVNAFNNFNLEVEYADGENKTYTANTTE</sequence>
<feature type="signal peptide" evidence="2">
    <location>
        <begin position="1"/>
        <end position="21"/>
    </location>
</feature>
<dbReference type="OrthoDB" id="2452750at2"/>
<evidence type="ECO:0000256" key="2">
    <source>
        <dbReference type="SAM" id="SignalP"/>
    </source>
</evidence>
<dbReference type="Pfam" id="PF14039">
    <property type="entry name" value="YusW"/>
    <property type="match status" value="1"/>
</dbReference>
<comment type="caution">
    <text evidence="3">The sequence shown here is derived from an EMBL/GenBank/DDBJ whole genome shotgun (WGS) entry which is preliminary data.</text>
</comment>
<dbReference type="InterPro" id="IPR025623">
    <property type="entry name" value="YusW"/>
</dbReference>
<keyword evidence="4" id="KW-1185">Reference proteome</keyword>
<accession>A0A544T2U6</accession>
<dbReference type="Proteomes" id="UP000317316">
    <property type="component" value="Unassembled WGS sequence"/>
</dbReference>
<evidence type="ECO:0000256" key="1">
    <source>
        <dbReference type="SAM" id="MobiDB-lite"/>
    </source>
</evidence>
<organism evidence="3 4">
    <name type="scientific">Psychrobacillus lasiicapitis</name>
    <dbReference type="NCBI Taxonomy" id="1636719"/>
    <lineage>
        <taxon>Bacteria</taxon>
        <taxon>Bacillati</taxon>
        <taxon>Bacillota</taxon>
        <taxon>Bacilli</taxon>
        <taxon>Bacillales</taxon>
        <taxon>Bacillaceae</taxon>
        <taxon>Psychrobacillus</taxon>
    </lineage>
</organism>
<dbReference type="AlphaFoldDB" id="A0A544T2U6"/>
<protein>
    <recommendedName>
        <fullName evidence="5">YusW-like protein</fullName>
    </recommendedName>
</protein>
<name>A0A544T2U6_9BACI</name>
<dbReference type="EMBL" id="VDGH01000008">
    <property type="protein sequence ID" value="TQR11780.1"/>
    <property type="molecule type" value="Genomic_DNA"/>
</dbReference>
<proteinExistence type="predicted"/>
<dbReference type="PROSITE" id="PS51257">
    <property type="entry name" value="PROKAR_LIPOPROTEIN"/>
    <property type="match status" value="1"/>
</dbReference>
<dbReference type="RefSeq" id="WP_142539564.1">
    <property type="nucleotide sequence ID" value="NZ_BMIE01000001.1"/>
</dbReference>
<gene>
    <name evidence="3" type="ORF">FG382_14275</name>
</gene>
<evidence type="ECO:0000313" key="3">
    <source>
        <dbReference type="EMBL" id="TQR11780.1"/>
    </source>
</evidence>
<feature type="chain" id="PRO_5039610975" description="YusW-like protein" evidence="2">
    <location>
        <begin position="22"/>
        <end position="166"/>
    </location>
</feature>
<feature type="region of interest" description="Disordered" evidence="1">
    <location>
        <begin position="28"/>
        <end position="56"/>
    </location>
</feature>
<evidence type="ECO:0008006" key="5">
    <source>
        <dbReference type="Google" id="ProtNLM"/>
    </source>
</evidence>